<accession>A0A967BAV8</accession>
<dbReference type="GO" id="GO:0051287">
    <property type="term" value="F:NAD binding"/>
    <property type="evidence" value="ECO:0007669"/>
    <property type="project" value="InterPro"/>
</dbReference>
<dbReference type="Pfam" id="PF00389">
    <property type="entry name" value="2-Hacid_dh"/>
    <property type="match status" value="1"/>
</dbReference>
<keyword evidence="2" id="KW-0520">NAD</keyword>
<reference evidence="6" key="1">
    <citation type="submission" date="2019-11" db="EMBL/GenBank/DDBJ databases">
        <title>Description of new Acetobacter species.</title>
        <authorList>
            <person name="Cleenwerck I."/>
            <person name="Sombolestani A.S."/>
        </authorList>
    </citation>
    <scope>NUCLEOTIDE SEQUENCE</scope>
    <source>
        <strain evidence="6">LMG 1626</strain>
    </source>
</reference>
<feature type="domain" description="D-isomer specific 2-hydroxyacid dehydrogenase catalytic" evidence="4">
    <location>
        <begin position="36"/>
        <end position="321"/>
    </location>
</feature>
<feature type="domain" description="D-isomer specific 2-hydroxyacid dehydrogenase NAD-binding" evidence="5">
    <location>
        <begin position="110"/>
        <end position="290"/>
    </location>
</feature>
<gene>
    <name evidence="6" type="ORF">GOB87_14685</name>
</gene>
<dbReference type="PANTHER" id="PTHR43333:SF1">
    <property type="entry name" value="D-ISOMER SPECIFIC 2-HYDROXYACID DEHYDROGENASE NAD-BINDING DOMAIN-CONTAINING PROTEIN"/>
    <property type="match status" value="1"/>
</dbReference>
<evidence type="ECO:0000313" key="7">
    <source>
        <dbReference type="Proteomes" id="UP000597459"/>
    </source>
</evidence>
<dbReference type="PANTHER" id="PTHR43333">
    <property type="entry name" value="2-HACID_DH_C DOMAIN-CONTAINING PROTEIN"/>
    <property type="match status" value="1"/>
</dbReference>
<dbReference type="InterPro" id="IPR006139">
    <property type="entry name" value="D-isomer_2_OHA_DH_cat_dom"/>
</dbReference>
<dbReference type="EMBL" id="WOTH01000052">
    <property type="protein sequence ID" value="NHO55171.1"/>
    <property type="molecule type" value="Genomic_DNA"/>
</dbReference>
<dbReference type="Gene3D" id="3.40.50.720">
    <property type="entry name" value="NAD(P)-binding Rossmann-like Domain"/>
    <property type="match status" value="2"/>
</dbReference>
<evidence type="ECO:0000259" key="5">
    <source>
        <dbReference type="Pfam" id="PF02826"/>
    </source>
</evidence>
<comment type="caution">
    <text evidence="6">The sequence shown here is derived from an EMBL/GenBank/DDBJ whole genome shotgun (WGS) entry which is preliminary data.</text>
</comment>
<dbReference type="Proteomes" id="UP000597459">
    <property type="component" value="Unassembled WGS sequence"/>
</dbReference>
<dbReference type="SUPFAM" id="SSF51735">
    <property type="entry name" value="NAD(P)-binding Rossmann-fold domains"/>
    <property type="match status" value="1"/>
</dbReference>
<dbReference type="Pfam" id="PF02826">
    <property type="entry name" value="2-Hacid_dh_C"/>
    <property type="match status" value="1"/>
</dbReference>
<name>A0A967BAV8_9PROT</name>
<evidence type="ECO:0000256" key="2">
    <source>
        <dbReference type="ARBA" id="ARBA00023027"/>
    </source>
</evidence>
<proteinExistence type="inferred from homology"/>
<evidence type="ECO:0000259" key="4">
    <source>
        <dbReference type="Pfam" id="PF00389"/>
    </source>
</evidence>
<dbReference type="CDD" id="cd05300">
    <property type="entry name" value="2-Hacid_dh_1"/>
    <property type="match status" value="1"/>
</dbReference>
<comment type="similarity">
    <text evidence="3">Belongs to the D-isomer specific 2-hydroxyacid dehydrogenase family.</text>
</comment>
<organism evidence="6 7">
    <name type="scientific">Acetobacter estunensis</name>
    <dbReference type="NCBI Taxonomy" id="104097"/>
    <lineage>
        <taxon>Bacteria</taxon>
        <taxon>Pseudomonadati</taxon>
        <taxon>Pseudomonadota</taxon>
        <taxon>Alphaproteobacteria</taxon>
        <taxon>Acetobacterales</taxon>
        <taxon>Acetobacteraceae</taxon>
        <taxon>Acetobacter</taxon>
    </lineage>
</organism>
<evidence type="ECO:0000313" key="6">
    <source>
        <dbReference type="EMBL" id="NHO55171.1"/>
    </source>
</evidence>
<protein>
    <submittedName>
        <fullName evidence="6">D-2-hydroxyacid dehydrogenase</fullName>
    </submittedName>
</protein>
<evidence type="ECO:0000256" key="1">
    <source>
        <dbReference type="ARBA" id="ARBA00023002"/>
    </source>
</evidence>
<dbReference type="GO" id="GO:0016616">
    <property type="term" value="F:oxidoreductase activity, acting on the CH-OH group of donors, NAD or NADP as acceptor"/>
    <property type="evidence" value="ECO:0007669"/>
    <property type="project" value="InterPro"/>
</dbReference>
<evidence type="ECO:0000256" key="3">
    <source>
        <dbReference type="RuleBase" id="RU003719"/>
    </source>
</evidence>
<dbReference type="RefSeq" id="WP_166318506.1">
    <property type="nucleotide sequence ID" value="NZ_WOTH01000052.1"/>
</dbReference>
<dbReference type="SUPFAM" id="SSF52283">
    <property type="entry name" value="Formate/glycerate dehydrogenase catalytic domain-like"/>
    <property type="match status" value="1"/>
</dbReference>
<keyword evidence="7" id="KW-1185">Reference proteome</keyword>
<keyword evidence="1 3" id="KW-0560">Oxidoreductase</keyword>
<sequence length="322" mass="35372">MDNRSEDLPTIVVAHPYLDVKSFIDAWDSPPPCLWARSRNELLEMLPQADILATMTWWEQHYFSLAPRLRLVQAMSSGTDQYDPADFRAHGVHLASARGVNANAVAEHALGLLLTLSRRLHEARDDQHRRIWPKLYQEAATRRQELSGSHVVVVGFGAIGSRLVAFCRALGMKVTVVRRDTSVSLGPDIHVVNDSALPDVVGNADHVVLTCPATPETQGLLNSNILQRMKPTATLVNVARGSVVVEADLIAALQEGKLAAAALDTFEKEPLPATSPLWDMKNVVITPHAAGDTVAYEQRVADILRENLRRLKTGTDLVNQVV</sequence>
<dbReference type="InterPro" id="IPR006140">
    <property type="entry name" value="D-isomer_DH_NAD-bd"/>
</dbReference>
<dbReference type="AlphaFoldDB" id="A0A967BAV8"/>
<dbReference type="InterPro" id="IPR036291">
    <property type="entry name" value="NAD(P)-bd_dom_sf"/>
</dbReference>